<name>A0A4Q9NV49_9APHY</name>
<feature type="non-terminal residue" evidence="1">
    <location>
        <position position="1"/>
    </location>
</feature>
<proteinExistence type="predicted"/>
<organism evidence="1 2">
    <name type="scientific">Dichomitus squalens</name>
    <dbReference type="NCBI Taxonomy" id="114155"/>
    <lineage>
        <taxon>Eukaryota</taxon>
        <taxon>Fungi</taxon>
        <taxon>Dikarya</taxon>
        <taxon>Basidiomycota</taxon>
        <taxon>Agaricomycotina</taxon>
        <taxon>Agaricomycetes</taxon>
        <taxon>Polyporales</taxon>
        <taxon>Polyporaceae</taxon>
        <taxon>Dichomitus</taxon>
    </lineage>
</organism>
<dbReference type="Proteomes" id="UP000292082">
    <property type="component" value="Unassembled WGS sequence"/>
</dbReference>
<reference evidence="1 2" key="1">
    <citation type="submission" date="2019-01" db="EMBL/GenBank/DDBJ databases">
        <title>Draft genome sequences of three monokaryotic isolates of the white-rot basidiomycete fungus Dichomitus squalens.</title>
        <authorList>
            <consortium name="DOE Joint Genome Institute"/>
            <person name="Lopez S.C."/>
            <person name="Andreopoulos B."/>
            <person name="Pangilinan J."/>
            <person name="Lipzen A."/>
            <person name="Riley R."/>
            <person name="Ahrendt S."/>
            <person name="Ng V."/>
            <person name="Barry K."/>
            <person name="Daum C."/>
            <person name="Grigoriev I.V."/>
            <person name="Hilden K.S."/>
            <person name="Makela M.R."/>
            <person name="de Vries R.P."/>
        </authorList>
    </citation>
    <scope>NUCLEOTIDE SEQUENCE [LARGE SCALE GENOMIC DNA]</scope>
    <source>
        <strain evidence="1 2">CBS 464.89</strain>
    </source>
</reference>
<evidence type="ECO:0000313" key="2">
    <source>
        <dbReference type="Proteomes" id="UP000292082"/>
    </source>
</evidence>
<keyword evidence="2" id="KW-1185">Reference proteome</keyword>
<gene>
    <name evidence="1" type="ORF">BD310DRAFT_783850</name>
</gene>
<accession>A0A4Q9NV49</accession>
<dbReference type="AlphaFoldDB" id="A0A4Q9NV49"/>
<feature type="non-terminal residue" evidence="1">
    <location>
        <position position="57"/>
    </location>
</feature>
<evidence type="ECO:0000313" key="1">
    <source>
        <dbReference type="EMBL" id="TBU59933.1"/>
    </source>
</evidence>
<sequence length="57" mass="6340">GYPLVQPDNRSAQHQRPEKVALVEKLPGMRMFLNDATVVSVPSLSELLIKLTQKQPA</sequence>
<dbReference type="EMBL" id="ML145109">
    <property type="protein sequence ID" value="TBU59933.1"/>
    <property type="molecule type" value="Genomic_DNA"/>
</dbReference>
<protein>
    <submittedName>
        <fullName evidence="1">Uncharacterized protein</fullName>
    </submittedName>
</protein>